<name>A0A9P8T5A0_9ASCO</name>
<keyword evidence="2" id="KW-1185">Reference proteome</keyword>
<evidence type="ECO:0000313" key="2">
    <source>
        <dbReference type="Proteomes" id="UP000769157"/>
    </source>
</evidence>
<dbReference type="RefSeq" id="XP_046061089.1">
    <property type="nucleotide sequence ID" value="XM_046205112.1"/>
</dbReference>
<gene>
    <name evidence="1" type="ORF">OGAPHI_004074</name>
</gene>
<evidence type="ECO:0000313" key="1">
    <source>
        <dbReference type="EMBL" id="KAH3665885.1"/>
    </source>
</evidence>
<dbReference type="AlphaFoldDB" id="A0A9P8T5A0"/>
<dbReference type="OrthoDB" id="10630154at2759"/>
<organism evidence="1 2">
    <name type="scientific">Ogataea philodendri</name>
    <dbReference type="NCBI Taxonomy" id="1378263"/>
    <lineage>
        <taxon>Eukaryota</taxon>
        <taxon>Fungi</taxon>
        <taxon>Dikarya</taxon>
        <taxon>Ascomycota</taxon>
        <taxon>Saccharomycotina</taxon>
        <taxon>Pichiomycetes</taxon>
        <taxon>Pichiales</taxon>
        <taxon>Pichiaceae</taxon>
        <taxon>Ogataea</taxon>
    </lineage>
</organism>
<accession>A0A9P8T5A0</accession>
<protein>
    <submittedName>
        <fullName evidence="1">Uncharacterized protein</fullName>
    </submittedName>
</protein>
<dbReference type="EMBL" id="JAEUBE010000295">
    <property type="protein sequence ID" value="KAH3665885.1"/>
    <property type="molecule type" value="Genomic_DNA"/>
</dbReference>
<sequence>MVEAGALAREIMDPAWAINLAPTSSPTNEVRLGAMAFILDESTHRNLSSSLDLGLGLLWQDLAEIGGGSISSNSHGQNHSGKSNRVNNDLGELREMPSVPFFTSHSVGIQLLVEIVKKCDSLDNHDINLVGTELKLVSANRVGKTKRHGGQVLVGHTWQQLWQILSNSSVDIQKEASSRALAAELNLEKAAILNCFNTLSLLFKSWIKL</sequence>
<dbReference type="Proteomes" id="UP000769157">
    <property type="component" value="Unassembled WGS sequence"/>
</dbReference>
<comment type="caution">
    <text evidence="1">The sequence shown here is derived from an EMBL/GenBank/DDBJ whole genome shotgun (WGS) entry which is preliminary data.</text>
</comment>
<proteinExistence type="predicted"/>
<dbReference type="GeneID" id="70236039"/>
<reference evidence="1" key="2">
    <citation type="submission" date="2021-01" db="EMBL/GenBank/DDBJ databases">
        <authorList>
            <person name="Schikora-Tamarit M.A."/>
        </authorList>
    </citation>
    <scope>NUCLEOTIDE SEQUENCE</scope>
    <source>
        <strain evidence="1">CBS6075</strain>
    </source>
</reference>
<reference evidence="1" key="1">
    <citation type="journal article" date="2021" name="Open Biol.">
        <title>Shared evolutionary footprints suggest mitochondrial oxidative damage underlies multiple complex I losses in fungi.</title>
        <authorList>
            <person name="Schikora-Tamarit M.A."/>
            <person name="Marcet-Houben M."/>
            <person name="Nosek J."/>
            <person name="Gabaldon T."/>
        </authorList>
    </citation>
    <scope>NUCLEOTIDE SEQUENCE</scope>
    <source>
        <strain evidence="1">CBS6075</strain>
    </source>
</reference>